<gene>
    <name evidence="1" type="ORF">JR316_002783</name>
</gene>
<dbReference type="AlphaFoldDB" id="A0A8H7Y5Z2"/>
<reference evidence="1" key="1">
    <citation type="submission" date="2021-02" db="EMBL/GenBank/DDBJ databases">
        <title>Psilocybe cubensis genome.</title>
        <authorList>
            <person name="Mckernan K.J."/>
            <person name="Crawford S."/>
            <person name="Trippe A."/>
            <person name="Kane L.T."/>
            <person name="Mclaughlin S."/>
        </authorList>
    </citation>
    <scope>NUCLEOTIDE SEQUENCE [LARGE SCALE GENOMIC DNA]</scope>
    <source>
        <strain evidence="1">MGC-MH-2018</strain>
    </source>
</reference>
<protein>
    <recommendedName>
        <fullName evidence="2">Fucose-specific lectin</fullName>
    </recommendedName>
</protein>
<name>A0A8H7Y5Z2_PSICU</name>
<dbReference type="OrthoDB" id="3215839at2759"/>
<comment type="caution">
    <text evidence="1">The sequence shown here is derived from an EMBL/GenBank/DDBJ whole genome shotgun (WGS) entry which is preliminary data.</text>
</comment>
<dbReference type="Gene3D" id="2.120.10.70">
    <property type="entry name" value="Fucose-specific lectin"/>
    <property type="match status" value="1"/>
</dbReference>
<organism evidence="1">
    <name type="scientific">Psilocybe cubensis</name>
    <name type="common">Psychedelic mushroom</name>
    <name type="synonym">Stropharia cubensis</name>
    <dbReference type="NCBI Taxonomy" id="181762"/>
    <lineage>
        <taxon>Eukaryota</taxon>
        <taxon>Fungi</taxon>
        <taxon>Dikarya</taxon>
        <taxon>Basidiomycota</taxon>
        <taxon>Agaricomycotina</taxon>
        <taxon>Agaricomycetes</taxon>
        <taxon>Agaricomycetidae</taxon>
        <taxon>Agaricales</taxon>
        <taxon>Agaricineae</taxon>
        <taxon>Strophariaceae</taxon>
        <taxon>Psilocybe</taxon>
    </lineage>
</organism>
<evidence type="ECO:0000313" key="1">
    <source>
        <dbReference type="EMBL" id="KAG5173273.1"/>
    </source>
</evidence>
<dbReference type="EMBL" id="JAFIQS010000002">
    <property type="protein sequence ID" value="KAG5173273.1"/>
    <property type="molecule type" value="Genomic_DNA"/>
</dbReference>
<dbReference type="SUPFAM" id="SSF89372">
    <property type="entry name" value="Fucose-specific lectin"/>
    <property type="match status" value="1"/>
</dbReference>
<sequence length="345" mass="37532">MAGVYLPDTALATVSLNKDVFTYAQTTQGAIIECQGALEVPIGTQNVDIYMYDHQNHVVSRYQGSVERPNAPKLYTPLAASVISSTKYVFYVDDTNTLRGVKSPNWAQEAGLATLAIRVAAYSQLTATTIAENGFQAICLYYQSPRRDAGIEMVSFTTKTNQWVKGIPDMTPIPPPPPPPPPRVVDPPLYGTSLCAVKVRPGISVIPNSKMPVVYLQWDTLALAHSQEAMVETIRTLDLKFAPHTSLAIVDDGALLYCFYTSSQNNHIKMITIKDYKASAPVVLGTPTPRSTIAAVLPTQDRIVLFYQALNFSVGAVELKGLTLVRDQGTKQFAPLPNSEPASLA</sequence>
<proteinExistence type="predicted"/>
<evidence type="ECO:0008006" key="2">
    <source>
        <dbReference type="Google" id="ProtNLM"/>
    </source>
</evidence>
<accession>A0A8H7Y5Z2</accession>